<dbReference type="Pfam" id="PF05222">
    <property type="entry name" value="AlaDh_PNT_N"/>
    <property type="match status" value="1"/>
</dbReference>
<reference evidence="2" key="1">
    <citation type="submission" date="2021-11" db="EMBL/GenBank/DDBJ databases">
        <title>Description of a new species Pelosinus isolated from the bottom sediments of Lake Baikal.</title>
        <authorList>
            <person name="Zakharyuk A."/>
        </authorList>
    </citation>
    <scope>NUCLEOTIDE SEQUENCE</scope>
    <source>
        <strain evidence="2">Bkl1</strain>
    </source>
</reference>
<dbReference type="Proteomes" id="UP001165492">
    <property type="component" value="Unassembled WGS sequence"/>
</dbReference>
<evidence type="ECO:0000313" key="3">
    <source>
        <dbReference type="Proteomes" id="UP001165492"/>
    </source>
</evidence>
<dbReference type="InterPro" id="IPR007886">
    <property type="entry name" value="AlaDH/PNT_N"/>
</dbReference>
<proteinExistence type="predicted"/>
<dbReference type="SUPFAM" id="SSF52283">
    <property type="entry name" value="Formate/glycerate dehydrogenase catalytic domain-like"/>
    <property type="match status" value="1"/>
</dbReference>
<feature type="domain" description="Alanine dehydrogenase/pyridine nucleotide transhydrogenase N-terminal" evidence="1">
    <location>
        <begin position="14"/>
        <end position="47"/>
    </location>
</feature>
<gene>
    <name evidence="2" type="ORF">LMF89_15065</name>
</gene>
<accession>A0ABS8HWZ4</accession>
<dbReference type="EMBL" id="JAJHJB010000021">
    <property type="protein sequence ID" value="MCC5466667.1"/>
    <property type="molecule type" value="Genomic_DNA"/>
</dbReference>
<dbReference type="Gene3D" id="3.40.50.720">
    <property type="entry name" value="NAD(P)-binding Rossmann-like Domain"/>
    <property type="match status" value="1"/>
</dbReference>
<sequence>MGGRYRAAFKLLLKNNENRVGLTLAGVDALSKAGHNVLVEENPGICVYVSRYE</sequence>
<comment type="caution">
    <text evidence="2">The sequence shown here is derived from an EMBL/GenBank/DDBJ whole genome shotgun (WGS) entry which is preliminary data.</text>
</comment>
<evidence type="ECO:0000259" key="1">
    <source>
        <dbReference type="Pfam" id="PF05222"/>
    </source>
</evidence>
<evidence type="ECO:0000313" key="2">
    <source>
        <dbReference type="EMBL" id="MCC5466667.1"/>
    </source>
</evidence>
<protein>
    <recommendedName>
        <fullName evidence="1">Alanine dehydrogenase/pyridine nucleotide transhydrogenase N-terminal domain-containing protein</fullName>
    </recommendedName>
</protein>
<name>A0ABS8HWZ4_9FIRM</name>
<keyword evidence="3" id="KW-1185">Reference proteome</keyword>
<organism evidence="2 3">
    <name type="scientific">Pelosinus baikalensis</name>
    <dbReference type="NCBI Taxonomy" id="2892015"/>
    <lineage>
        <taxon>Bacteria</taxon>
        <taxon>Bacillati</taxon>
        <taxon>Bacillota</taxon>
        <taxon>Negativicutes</taxon>
        <taxon>Selenomonadales</taxon>
        <taxon>Sporomusaceae</taxon>
        <taxon>Pelosinus</taxon>
    </lineage>
</organism>